<evidence type="ECO:0000256" key="1">
    <source>
        <dbReference type="ARBA" id="ARBA00008760"/>
    </source>
</evidence>
<evidence type="ECO:0000313" key="7">
    <source>
        <dbReference type="EMBL" id="SIN81357.1"/>
    </source>
</evidence>
<dbReference type="InterPro" id="IPR001383">
    <property type="entry name" value="Ribosomal_bL28_bact-type"/>
</dbReference>
<evidence type="ECO:0000313" key="8">
    <source>
        <dbReference type="Proteomes" id="UP000184932"/>
    </source>
</evidence>
<dbReference type="GO" id="GO:0006412">
    <property type="term" value="P:translation"/>
    <property type="evidence" value="ECO:0007669"/>
    <property type="project" value="UniProtKB-UniRule"/>
</dbReference>
<dbReference type="HAMAP" id="MF_00373">
    <property type="entry name" value="Ribosomal_bL28"/>
    <property type="match status" value="1"/>
</dbReference>
<protein>
    <recommendedName>
        <fullName evidence="4 5">Large ribosomal subunit protein bL28</fullName>
    </recommendedName>
</protein>
<keyword evidence="3 5" id="KW-0687">Ribonucleoprotein</keyword>
<comment type="similarity">
    <text evidence="1 5">Belongs to the bacterial ribosomal protein bL28 family.</text>
</comment>
<name>A0A1N6EEN1_9RHOB</name>
<dbReference type="InterPro" id="IPR034704">
    <property type="entry name" value="Ribosomal_bL28/bL31-like_sf"/>
</dbReference>
<dbReference type="Pfam" id="PF00830">
    <property type="entry name" value="Ribosomal_L28"/>
    <property type="match status" value="1"/>
</dbReference>
<gene>
    <name evidence="5" type="primary">rpmB</name>
    <name evidence="7" type="ORF">SAMN05444002_0666</name>
</gene>
<dbReference type="PANTHER" id="PTHR13528">
    <property type="entry name" value="39S RIBOSOMAL PROTEIN L28, MITOCHONDRIAL"/>
    <property type="match status" value="1"/>
</dbReference>
<evidence type="ECO:0000256" key="6">
    <source>
        <dbReference type="SAM" id="MobiDB-lite"/>
    </source>
</evidence>
<accession>A0A1N6EEN1</accession>
<reference evidence="8" key="1">
    <citation type="submission" date="2016-11" db="EMBL/GenBank/DDBJ databases">
        <authorList>
            <person name="Varghese N."/>
            <person name="Submissions S."/>
        </authorList>
    </citation>
    <scope>NUCLEOTIDE SEQUENCE [LARGE SCALE GENOMIC DNA]</scope>
    <source>
        <strain evidence="8">DSM 29440</strain>
    </source>
</reference>
<dbReference type="InterPro" id="IPR026569">
    <property type="entry name" value="Ribosomal_bL28"/>
</dbReference>
<sequence length="95" mass="10379">MSRVCELTGKGPMTGNNVSHAHNKTRRRFLPNLQVVTLISDVLGRPFKLRISNAALRTVDHRGGLDAFLAKAKSDELSAKAQKIKKDIEKAQAAA</sequence>
<evidence type="ECO:0000256" key="2">
    <source>
        <dbReference type="ARBA" id="ARBA00022980"/>
    </source>
</evidence>
<keyword evidence="8" id="KW-1185">Reference proteome</keyword>
<evidence type="ECO:0000256" key="4">
    <source>
        <dbReference type="ARBA" id="ARBA00035174"/>
    </source>
</evidence>
<dbReference type="AlphaFoldDB" id="A0A1N6EEN1"/>
<dbReference type="OrthoDB" id="9805609at2"/>
<dbReference type="STRING" id="1217970.SAMN05444002_0666"/>
<dbReference type="PANTHER" id="PTHR13528:SF2">
    <property type="entry name" value="LARGE RIBOSOMAL SUBUNIT PROTEIN BL28M"/>
    <property type="match status" value="1"/>
</dbReference>
<evidence type="ECO:0000256" key="3">
    <source>
        <dbReference type="ARBA" id="ARBA00023274"/>
    </source>
</evidence>
<proteinExistence type="inferred from homology"/>
<evidence type="ECO:0000256" key="5">
    <source>
        <dbReference type="HAMAP-Rule" id="MF_00373"/>
    </source>
</evidence>
<dbReference type="SUPFAM" id="SSF143800">
    <property type="entry name" value="L28p-like"/>
    <property type="match status" value="1"/>
</dbReference>
<dbReference type="NCBIfam" id="TIGR00009">
    <property type="entry name" value="L28"/>
    <property type="match status" value="1"/>
</dbReference>
<dbReference type="Proteomes" id="UP000184932">
    <property type="component" value="Unassembled WGS sequence"/>
</dbReference>
<dbReference type="GO" id="GO:0022625">
    <property type="term" value="C:cytosolic large ribosomal subunit"/>
    <property type="evidence" value="ECO:0007669"/>
    <property type="project" value="TreeGrafter"/>
</dbReference>
<dbReference type="EMBL" id="FSRL01000001">
    <property type="protein sequence ID" value="SIN81357.1"/>
    <property type="molecule type" value="Genomic_DNA"/>
</dbReference>
<dbReference type="InterPro" id="IPR037147">
    <property type="entry name" value="Ribosomal_bL28_sf"/>
</dbReference>
<feature type="region of interest" description="Disordered" evidence="6">
    <location>
        <begin position="1"/>
        <end position="20"/>
    </location>
</feature>
<dbReference type="Gene3D" id="2.30.170.40">
    <property type="entry name" value="Ribosomal protein L28/L24"/>
    <property type="match status" value="1"/>
</dbReference>
<dbReference type="RefSeq" id="WP_074254825.1">
    <property type="nucleotide sequence ID" value="NZ_FSRL01000001.1"/>
</dbReference>
<dbReference type="GO" id="GO:0003735">
    <property type="term" value="F:structural constituent of ribosome"/>
    <property type="evidence" value="ECO:0007669"/>
    <property type="project" value="InterPro"/>
</dbReference>
<organism evidence="7 8">
    <name type="scientific">Vannielia litorea</name>
    <dbReference type="NCBI Taxonomy" id="1217970"/>
    <lineage>
        <taxon>Bacteria</taxon>
        <taxon>Pseudomonadati</taxon>
        <taxon>Pseudomonadota</taxon>
        <taxon>Alphaproteobacteria</taxon>
        <taxon>Rhodobacterales</taxon>
        <taxon>Paracoccaceae</taxon>
        <taxon>Vannielia</taxon>
    </lineage>
</organism>
<keyword evidence="2 5" id="KW-0689">Ribosomal protein</keyword>